<evidence type="ECO:0000313" key="2">
    <source>
        <dbReference type="EMBL" id="MBB4890542.1"/>
    </source>
</evidence>
<feature type="transmembrane region" description="Helical" evidence="1">
    <location>
        <begin position="45"/>
        <end position="62"/>
    </location>
</feature>
<name>A0A7W7LIK2_STRNE</name>
<evidence type="ECO:0000313" key="3">
    <source>
        <dbReference type="Proteomes" id="UP000556436"/>
    </source>
</evidence>
<gene>
    <name evidence="2" type="ORF">FHS38_006627</name>
</gene>
<evidence type="ECO:0000256" key="1">
    <source>
        <dbReference type="SAM" id="Phobius"/>
    </source>
</evidence>
<comment type="caution">
    <text evidence="2">The sequence shown here is derived from an EMBL/GenBank/DDBJ whole genome shotgun (WGS) entry which is preliminary data.</text>
</comment>
<keyword evidence="3" id="KW-1185">Reference proteome</keyword>
<proteinExistence type="predicted"/>
<keyword evidence="1" id="KW-1133">Transmembrane helix</keyword>
<feature type="transmembrane region" description="Helical" evidence="1">
    <location>
        <begin position="74"/>
        <end position="92"/>
    </location>
</feature>
<reference evidence="2 3" key="1">
    <citation type="submission" date="2020-08" db="EMBL/GenBank/DDBJ databases">
        <title>Genomic Encyclopedia of Type Strains, Phase III (KMG-III): the genomes of soil and plant-associated and newly described type strains.</title>
        <authorList>
            <person name="Whitman W."/>
        </authorList>
    </citation>
    <scope>NUCLEOTIDE SEQUENCE [LARGE SCALE GENOMIC DNA]</scope>
    <source>
        <strain evidence="2 3">CECT 3265</strain>
    </source>
</reference>
<dbReference type="Proteomes" id="UP000556436">
    <property type="component" value="Unassembled WGS sequence"/>
</dbReference>
<feature type="transmembrane region" description="Helical" evidence="1">
    <location>
        <begin position="256"/>
        <end position="277"/>
    </location>
</feature>
<dbReference type="AlphaFoldDB" id="A0A7W7LIK2"/>
<keyword evidence="1" id="KW-0472">Membrane</keyword>
<keyword evidence="1" id="KW-0812">Transmembrane</keyword>
<dbReference type="RefSeq" id="WP_184739816.1">
    <property type="nucleotide sequence ID" value="NZ_JACHJG010000020.1"/>
</dbReference>
<feature type="transmembrane region" description="Helical" evidence="1">
    <location>
        <begin position="217"/>
        <end position="236"/>
    </location>
</feature>
<dbReference type="EMBL" id="JACHJG010000020">
    <property type="protein sequence ID" value="MBB4890542.1"/>
    <property type="molecule type" value="Genomic_DNA"/>
</dbReference>
<sequence>MHPSTDVGPKRSFTFRGSRRLASGLVLTGVSWSLYWTVTSAWSEVFFFGLWLGYILTADGLVHRRTGTSLIDRGKGRFLLVFVCSVPFWWAFEWCNWALHNWSYVRPVPQNQISHVLLFSLCFSTVLPALFETAELLRSIRPFLGPCRGPVLPHNRPLTGGVTALGVASFGLMLAFPRQLFPLVWAFPVMVLDPLNSRAGRPSIWAEAAQGRWRLPLVLAAAGLTCGFFWEFWNYGTAGGHWVYHLPGFLSHPHLFRMPLPGYLGYLPFAASAYAFYQTARIPFSRDREDHLNLVARPGAMR</sequence>
<accession>A0A7W7LIK2</accession>
<organism evidence="2 3">
    <name type="scientific">Streptomyces netropsis</name>
    <name type="common">Streptoverticillium netropsis</name>
    <dbReference type="NCBI Taxonomy" id="55404"/>
    <lineage>
        <taxon>Bacteria</taxon>
        <taxon>Bacillati</taxon>
        <taxon>Actinomycetota</taxon>
        <taxon>Actinomycetes</taxon>
        <taxon>Kitasatosporales</taxon>
        <taxon>Streptomycetaceae</taxon>
        <taxon>Streptomyces</taxon>
    </lineage>
</organism>
<feature type="transmembrane region" description="Helical" evidence="1">
    <location>
        <begin position="112"/>
        <end position="131"/>
    </location>
</feature>
<protein>
    <submittedName>
        <fullName evidence="2">Uncharacterized protein</fullName>
    </submittedName>
</protein>